<dbReference type="HOGENOM" id="CLU_2776450_0_0_1"/>
<protein>
    <recommendedName>
        <fullName evidence="3">BED-type domain-containing protein</fullName>
    </recommendedName>
</protein>
<gene>
    <name evidence="1" type="ORF">MELLADRAFT_92725</name>
</gene>
<dbReference type="EMBL" id="GL883141">
    <property type="protein sequence ID" value="EGG01124.1"/>
    <property type="molecule type" value="Genomic_DNA"/>
</dbReference>
<evidence type="ECO:0000313" key="2">
    <source>
        <dbReference type="Proteomes" id="UP000001072"/>
    </source>
</evidence>
<dbReference type="AlphaFoldDB" id="F4S2V4"/>
<proteinExistence type="predicted"/>
<sequence length="69" mass="7549">MPANTSQSSSEVSQDTIAKRARTLYVWCHFTIEDNKTICSVVLSSGKVCGKALARDRTSSTKAMSDHLQ</sequence>
<keyword evidence="2" id="KW-1185">Reference proteome</keyword>
<dbReference type="KEGG" id="mlr:MELLADRAFT_92725"/>
<dbReference type="VEuPathDB" id="FungiDB:MELLADRAFT_92725"/>
<dbReference type="OrthoDB" id="2503717at2759"/>
<dbReference type="Proteomes" id="UP000001072">
    <property type="component" value="Unassembled WGS sequence"/>
</dbReference>
<evidence type="ECO:0008006" key="3">
    <source>
        <dbReference type="Google" id="ProtNLM"/>
    </source>
</evidence>
<evidence type="ECO:0000313" key="1">
    <source>
        <dbReference type="EMBL" id="EGG01124.1"/>
    </source>
</evidence>
<dbReference type="InParanoid" id="F4S2V4"/>
<name>F4S2V4_MELLP</name>
<organism evidence="2">
    <name type="scientific">Melampsora larici-populina (strain 98AG31 / pathotype 3-4-7)</name>
    <name type="common">Poplar leaf rust fungus</name>
    <dbReference type="NCBI Taxonomy" id="747676"/>
    <lineage>
        <taxon>Eukaryota</taxon>
        <taxon>Fungi</taxon>
        <taxon>Dikarya</taxon>
        <taxon>Basidiomycota</taxon>
        <taxon>Pucciniomycotina</taxon>
        <taxon>Pucciniomycetes</taxon>
        <taxon>Pucciniales</taxon>
        <taxon>Melampsoraceae</taxon>
        <taxon>Melampsora</taxon>
    </lineage>
</organism>
<dbReference type="RefSeq" id="XP_007415724.1">
    <property type="nucleotide sequence ID" value="XM_007415662.1"/>
</dbReference>
<reference evidence="2" key="1">
    <citation type="journal article" date="2011" name="Proc. Natl. Acad. Sci. U.S.A.">
        <title>Obligate biotrophy features unraveled by the genomic analysis of rust fungi.</title>
        <authorList>
            <person name="Duplessis S."/>
            <person name="Cuomo C.A."/>
            <person name="Lin Y.-C."/>
            <person name="Aerts A."/>
            <person name="Tisserant E."/>
            <person name="Veneault-Fourrey C."/>
            <person name="Joly D.L."/>
            <person name="Hacquard S."/>
            <person name="Amselem J."/>
            <person name="Cantarel B.L."/>
            <person name="Chiu R."/>
            <person name="Coutinho P.M."/>
            <person name="Feau N."/>
            <person name="Field M."/>
            <person name="Frey P."/>
            <person name="Gelhaye E."/>
            <person name="Goldberg J."/>
            <person name="Grabherr M.G."/>
            <person name="Kodira C.D."/>
            <person name="Kohler A."/>
            <person name="Kuees U."/>
            <person name="Lindquist E.A."/>
            <person name="Lucas S.M."/>
            <person name="Mago R."/>
            <person name="Mauceli E."/>
            <person name="Morin E."/>
            <person name="Murat C."/>
            <person name="Pangilinan J.L."/>
            <person name="Park R."/>
            <person name="Pearson M."/>
            <person name="Quesneville H."/>
            <person name="Rouhier N."/>
            <person name="Sakthikumar S."/>
            <person name="Salamov A.A."/>
            <person name="Schmutz J."/>
            <person name="Selles B."/>
            <person name="Shapiro H."/>
            <person name="Tanguay P."/>
            <person name="Tuskan G.A."/>
            <person name="Henrissat B."/>
            <person name="Van de Peer Y."/>
            <person name="Rouze P."/>
            <person name="Ellis J.G."/>
            <person name="Dodds P.N."/>
            <person name="Schein J.E."/>
            <person name="Zhong S."/>
            <person name="Hamelin R.C."/>
            <person name="Grigoriev I.V."/>
            <person name="Szabo L.J."/>
            <person name="Martin F."/>
        </authorList>
    </citation>
    <scope>NUCLEOTIDE SEQUENCE [LARGE SCALE GENOMIC DNA]</scope>
    <source>
        <strain evidence="2">98AG31 / pathotype 3-4-7</strain>
    </source>
</reference>
<dbReference type="GeneID" id="18936345"/>
<accession>F4S2V4</accession>